<evidence type="ECO:0000259" key="1">
    <source>
        <dbReference type="Pfam" id="PF07007"/>
    </source>
</evidence>
<keyword evidence="5" id="KW-1185">Reference proteome</keyword>
<dbReference type="EMBL" id="JACICE010000002">
    <property type="protein sequence ID" value="MBB3776274.1"/>
    <property type="molecule type" value="Genomic_DNA"/>
</dbReference>
<dbReference type="AlphaFoldDB" id="A0A6I4UMI2"/>
<organism evidence="3 4">
    <name type="scientific">Erythrobacter ramosus</name>
    <dbReference type="NCBI Taxonomy" id="35811"/>
    <lineage>
        <taxon>Bacteria</taxon>
        <taxon>Pseudomonadati</taxon>
        <taxon>Pseudomonadota</taxon>
        <taxon>Alphaproteobacteria</taxon>
        <taxon>Sphingomonadales</taxon>
        <taxon>Erythrobacteraceae</taxon>
        <taxon>Erythrobacter/Porphyrobacter group</taxon>
        <taxon>Erythrobacter</taxon>
    </lineage>
</organism>
<evidence type="ECO:0000313" key="5">
    <source>
        <dbReference type="Proteomes" id="UP000548685"/>
    </source>
</evidence>
<proteinExistence type="predicted"/>
<evidence type="ECO:0000313" key="3">
    <source>
        <dbReference type="EMBL" id="MXP38643.1"/>
    </source>
</evidence>
<protein>
    <submittedName>
        <fullName evidence="3">DUF1311 domain-containing protein</fullName>
    </submittedName>
    <submittedName>
        <fullName evidence="2">Uncharacterized protein YecT (DUF1311 family)</fullName>
    </submittedName>
</protein>
<evidence type="ECO:0000313" key="4">
    <source>
        <dbReference type="Proteomes" id="UP000430021"/>
    </source>
</evidence>
<reference evidence="2 5" key="2">
    <citation type="submission" date="2020-08" db="EMBL/GenBank/DDBJ databases">
        <title>Genomic Encyclopedia of Type Strains, Phase IV (KMG-IV): sequencing the most valuable type-strain genomes for metagenomic binning, comparative biology and taxonomic classification.</title>
        <authorList>
            <person name="Goeker M."/>
        </authorList>
    </citation>
    <scope>NUCLEOTIDE SEQUENCE [LARGE SCALE GENOMIC DNA]</scope>
    <source>
        <strain evidence="2 5">DSM 8510</strain>
    </source>
</reference>
<comment type="caution">
    <text evidence="3">The sequence shown here is derived from an EMBL/GenBank/DDBJ whole genome shotgun (WGS) entry which is preliminary data.</text>
</comment>
<dbReference type="EMBL" id="WTYB01000002">
    <property type="protein sequence ID" value="MXP38643.1"/>
    <property type="molecule type" value="Genomic_DNA"/>
</dbReference>
<dbReference type="OrthoDB" id="7340239at2"/>
<gene>
    <name evidence="2" type="ORF">FHS52_002243</name>
    <name evidence="3" type="ORF">GRI59_08470</name>
</gene>
<feature type="domain" description="Lysozyme inhibitor LprI-like N-terminal" evidence="1">
    <location>
        <begin position="28"/>
        <end position="141"/>
    </location>
</feature>
<dbReference type="InterPro" id="IPR009739">
    <property type="entry name" value="LprI-like_N"/>
</dbReference>
<evidence type="ECO:0000313" key="2">
    <source>
        <dbReference type="EMBL" id="MBB3776274.1"/>
    </source>
</evidence>
<accession>A0A6I4UMI2</accession>
<dbReference type="Proteomes" id="UP000548685">
    <property type="component" value="Unassembled WGS sequence"/>
</dbReference>
<dbReference type="Proteomes" id="UP000430021">
    <property type="component" value="Unassembled WGS sequence"/>
</dbReference>
<sequence>MTLTLLLPLLAQAAQPSVPEWNCKDPVVQQEMNWCAGQDYAAADAELNAQWKITASIMKERDAGTDDDFGPLNPVTPSEDAAARLTYTGHFQTLLEAQRAWLTYRDAKCRLEGYAFLGGSAQPMIVSGCLAMLTRQRTQELRDLTETLG</sequence>
<reference evidence="3 4" key="1">
    <citation type="submission" date="2019-12" db="EMBL/GenBank/DDBJ databases">
        <title>Genomic-based taxomic classification of the family Erythrobacteraceae.</title>
        <authorList>
            <person name="Xu L."/>
        </authorList>
    </citation>
    <scope>NUCLEOTIDE SEQUENCE [LARGE SCALE GENOMIC DNA]</scope>
    <source>
        <strain evidence="3 4">JCM 10282</strain>
    </source>
</reference>
<dbReference type="Pfam" id="PF07007">
    <property type="entry name" value="LprI"/>
    <property type="match status" value="1"/>
</dbReference>
<dbReference type="RefSeq" id="WP_160760776.1">
    <property type="nucleotide sequence ID" value="NZ_BAAADZ010000010.1"/>
</dbReference>
<name>A0A6I4UMI2_9SPHN</name>
<dbReference type="Gene3D" id="1.20.1270.180">
    <property type="match status" value="1"/>
</dbReference>